<dbReference type="SUPFAM" id="SSF48179">
    <property type="entry name" value="6-phosphogluconate dehydrogenase C-terminal domain-like"/>
    <property type="match status" value="2"/>
</dbReference>
<dbReference type="EMBL" id="QXXQ01000003">
    <property type="protein sequence ID" value="RID92466.1"/>
    <property type="molecule type" value="Genomic_DNA"/>
</dbReference>
<evidence type="ECO:0000256" key="9">
    <source>
        <dbReference type="ARBA" id="ARBA00023235"/>
    </source>
</evidence>
<dbReference type="GO" id="GO:0016853">
    <property type="term" value="F:isomerase activity"/>
    <property type="evidence" value="ECO:0007669"/>
    <property type="project" value="UniProtKB-KW"/>
</dbReference>
<evidence type="ECO:0000256" key="4">
    <source>
        <dbReference type="ARBA" id="ARBA00022963"/>
    </source>
</evidence>
<dbReference type="GO" id="GO:0004300">
    <property type="term" value="F:enoyl-CoA hydratase activity"/>
    <property type="evidence" value="ECO:0007669"/>
    <property type="project" value="UniProtKB-ARBA"/>
</dbReference>
<dbReference type="Gene3D" id="3.40.50.720">
    <property type="entry name" value="NAD(P)-binding Rossmann-like Domain"/>
    <property type="match status" value="1"/>
</dbReference>
<keyword evidence="7" id="KW-0443">Lipid metabolism</keyword>
<protein>
    <submittedName>
        <fullName evidence="15">Enoyl-CoA hydratase</fullName>
    </submittedName>
</protein>
<comment type="catalytic activity">
    <reaction evidence="12">
        <text>a (3S)-3-hydroxyacyl-CoA + NAD(+) = a 3-oxoacyl-CoA + NADH + H(+)</text>
        <dbReference type="Rhea" id="RHEA:22432"/>
        <dbReference type="ChEBI" id="CHEBI:15378"/>
        <dbReference type="ChEBI" id="CHEBI:57318"/>
        <dbReference type="ChEBI" id="CHEBI:57540"/>
        <dbReference type="ChEBI" id="CHEBI:57945"/>
        <dbReference type="ChEBI" id="CHEBI:90726"/>
        <dbReference type="EC" id="1.1.1.35"/>
    </reaction>
</comment>
<dbReference type="GO" id="GO:0070403">
    <property type="term" value="F:NAD+ binding"/>
    <property type="evidence" value="ECO:0007669"/>
    <property type="project" value="InterPro"/>
</dbReference>
<dbReference type="Pfam" id="PF02737">
    <property type="entry name" value="3HCDH_N"/>
    <property type="match status" value="1"/>
</dbReference>
<evidence type="ECO:0000313" key="16">
    <source>
        <dbReference type="Proteomes" id="UP000266649"/>
    </source>
</evidence>
<dbReference type="GO" id="GO:0006635">
    <property type="term" value="P:fatty acid beta-oxidation"/>
    <property type="evidence" value="ECO:0007669"/>
    <property type="project" value="UniProtKB-UniPathway"/>
</dbReference>
<evidence type="ECO:0000256" key="2">
    <source>
        <dbReference type="ARBA" id="ARBA00005005"/>
    </source>
</evidence>
<evidence type="ECO:0000256" key="11">
    <source>
        <dbReference type="ARBA" id="ARBA00023268"/>
    </source>
</evidence>
<dbReference type="Proteomes" id="UP000266649">
    <property type="component" value="Unassembled WGS sequence"/>
</dbReference>
<feature type="domain" description="3-hydroxyacyl-CoA dehydrogenase C-terminal" evidence="13">
    <location>
        <begin position="592"/>
        <end position="658"/>
    </location>
</feature>
<dbReference type="SUPFAM" id="SSF52096">
    <property type="entry name" value="ClpP/crotonase"/>
    <property type="match status" value="1"/>
</dbReference>
<evidence type="ECO:0000256" key="3">
    <source>
        <dbReference type="ARBA" id="ARBA00022832"/>
    </source>
</evidence>
<keyword evidence="10" id="KW-0456">Lyase</keyword>
<keyword evidence="3" id="KW-0276">Fatty acid metabolism</keyword>
<dbReference type="UniPathway" id="UPA00659"/>
<dbReference type="InterPro" id="IPR001753">
    <property type="entry name" value="Enoyl-CoA_hydra/iso"/>
</dbReference>
<dbReference type="Pfam" id="PF00378">
    <property type="entry name" value="ECH_1"/>
    <property type="match status" value="1"/>
</dbReference>
<dbReference type="InterPro" id="IPR036291">
    <property type="entry name" value="NAD(P)-bd_dom_sf"/>
</dbReference>
<feature type="domain" description="3-hydroxyacyl-CoA dehydrogenase C-terminal" evidence="13">
    <location>
        <begin position="464"/>
        <end position="558"/>
    </location>
</feature>
<comment type="caution">
    <text evidence="15">The sequence shown here is derived from an EMBL/GenBank/DDBJ whole genome shotgun (WGS) entry which is preliminary data.</text>
</comment>
<evidence type="ECO:0000259" key="13">
    <source>
        <dbReference type="Pfam" id="PF00725"/>
    </source>
</evidence>
<evidence type="ECO:0000256" key="12">
    <source>
        <dbReference type="ARBA" id="ARBA00049556"/>
    </source>
</evidence>
<keyword evidence="5" id="KW-0560">Oxidoreductase</keyword>
<evidence type="ECO:0000256" key="1">
    <source>
        <dbReference type="ARBA" id="ARBA00004275"/>
    </source>
</evidence>
<keyword evidence="16" id="KW-1185">Reference proteome</keyword>
<evidence type="ECO:0000256" key="10">
    <source>
        <dbReference type="ARBA" id="ARBA00023239"/>
    </source>
</evidence>
<organism evidence="15 16">
    <name type="scientific">Gemmobacter lutimaris</name>
    <dbReference type="NCBI Taxonomy" id="2306023"/>
    <lineage>
        <taxon>Bacteria</taxon>
        <taxon>Pseudomonadati</taxon>
        <taxon>Pseudomonadota</taxon>
        <taxon>Alphaproteobacteria</taxon>
        <taxon>Rhodobacterales</taxon>
        <taxon>Paracoccaceae</taxon>
        <taxon>Gemmobacter</taxon>
    </lineage>
</organism>
<gene>
    <name evidence="15" type="ORF">D2N39_07420</name>
</gene>
<keyword evidence="9" id="KW-0413">Isomerase</keyword>
<dbReference type="FunFam" id="3.40.50.720:FF:000009">
    <property type="entry name" value="Fatty oxidation complex, alpha subunit"/>
    <property type="match status" value="1"/>
</dbReference>
<evidence type="ECO:0000259" key="14">
    <source>
        <dbReference type="Pfam" id="PF02737"/>
    </source>
</evidence>
<dbReference type="CDD" id="cd06558">
    <property type="entry name" value="crotonase-like"/>
    <property type="match status" value="1"/>
</dbReference>
<dbReference type="SUPFAM" id="SSF51735">
    <property type="entry name" value="NAD(P)-binding Rossmann-fold domains"/>
    <property type="match status" value="1"/>
</dbReference>
<dbReference type="OrthoDB" id="9771883at2"/>
<reference evidence="15 16" key="1">
    <citation type="submission" date="2018-09" db="EMBL/GenBank/DDBJ databases">
        <title>Gemmobacter lutimaris sp. nov., a marine bacterium isolated from tidal flat.</title>
        <authorList>
            <person name="Lee D.W."/>
            <person name="Yoo Y."/>
            <person name="Kim J.-J."/>
            <person name="Kim B.S."/>
        </authorList>
    </citation>
    <scope>NUCLEOTIDE SEQUENCE [LARGE SCALE GENOMIC DNA]</scope>
    <source>
        <strain evidence="15 16">YJ-T1-11</strain>
    </source>
</reference>
<keyword evidence="4" id="KW-0442">Lipid degradation</keyword>
<dbReference type="Pfam" id="PF00725">
    <property type="entry name" value="3HCDH"/>
    <property type="match status" value="2"/>
</dbReference>
<dbReference type="PANTHER" id="PTHR23309:SF51">
    <property type="entry name" value="3-HYDROXYACYL-COA DEHYDROGENASE-RELATED"/>
    <property type="match status" value="1"/>
</dbReference>
<keyword evidence="6" id="KW-0520">NAD</keyword>
<evidence type="ECO:0000256" key="6">
    <source>
        <dbReference type="ARBA" id="ARBA00023027"/>
    </source>
</evidence>
<dbReference type="InterPro" id="IPR029045">
    <property type="entry name" value="ClpP/crotonase-like_dom_sf"/>
</dbReference>
<name>A0A398BZ03_9RHOB</name>
<comment type="pathway">
    <text evidence="2">Lipid metabolism; fatty acid beta-oxidation.</text>
</comment>
<dbReference type="GO" id="GO:0003857">
    <property type="term" value="F:(3S)-3-hydroxyacyl-CoA dehydrogenase (NAD+) activity"/>
    <property type="evidence" value="ECO:0007669"/>
    <property type="project" value="UniProtKB-EC"/>
</dbReference>
<dbReference type="InterPro" id="IPR006108">
    <property type="entry name" value="3HC_DH_C"/>
</dbReference>
<sequence>MSDPVFCVIEGDIARITIDNPPVNVTSQAVRAGLMAALDTAETAGVARVALTGAGRAFVAGADAKEFDRPPMPPHLPDVVARIEGFPVPVVAAINGAALGGGLELALACAARIAAPTATLGLPEVTLGVVPGAGGTQRLPRLIGLAPALALIAEGRVISAAEALRLGLVDGIVDDPVVVAATCALPDRPATGSRPMPVDDPAALDKARKLAARRLPGQTAPVAAIDLVAAAARLPLAEGLAQERATFLALKTSDQAAALRHLFFAERAAAALGRKGGDLLDSAVVVGGGTMGAAIAYALAGVGVSVALVETDAAGADRARSNVARLYAEAVVRGKTTAIQAEATQAARHTFHVGYDALPPAQIAIEAVFEDLAVKRQVFAALDAALPETTILATNTSYLDPDRIAEGLRAPGRFLGLHFFSPAHLMKLVEVIRARDTSAETLSTVLHLAARLGKIPVRAGVCDGFIGNRILTRYRQTCDVMLIEGALPAQIDAAMRGFGMAMGPYEVQDLSGLDIAYANRKRLGWARKPGFRYIPIADRIVEETGRLGRKTGAGWYDYEDGKPVSSSRINQLVAAESARAGLLRRLFSDEEIITRATTSMIEEGARLLEEGIADTPADIDLVMVHGYGFPRWRGGPMHYAERLGLAGILGRIDSFAAADPLSWGVPALLRKATTTGRSLTDLTRKP</sequence>
<evidence type="ECO:0000313" key="15">
    <source>
        <dbReference type="EMBL" id="RID92466.1"/>
    </source>
</evidence>
<dbReference type="PANTHER" id="PTHR23309">
    <property type="entry name" value="3-HYDROXYACYL-COA DEHYROGENASE"/>
    <property type="match status" value="1"/>
</dbReference>
<evidence type="ECO:0000256" key="5">
    <source>
        <dbReference type="ARBA" id="ARBA00023002"/>
    </source>
</evidence>
<dbReference type="Gene3D" id="3.90.226.10">
    <property type="entry name" value="2-enoyl-CoA Hydratase, Chain A, domain 1"/>
    <property type="match status" value="1"/>
</dbReference>
<dbReference type="InterPro" id="IPR008927">
    <property type="entry name" value="6-PGluconate_DH-like_C_sf"/>
</dbReference>
<proteinExistence type="predicted"/>
<dbReference type="Gene3D" id="1.10.1040.50">
    <property type="match status" value="1"/>
</dbReference>
<feature type="domain" description="3-hydroxyacyl-CoA dehydrogenase NAD binding" evidence="14">
    <location>
        <begin position="284"/>
        <end position="459"/>
    </location>
</feature>
<dbReference type="RefSeq" id="WP_119134143.1">
    <property type="nucleotide sequence ID" value="NZ_QXXQ01000003.1"/>
</dbReference>
<comment type="subcellular location">
    <subcellularLocation>
        <location evidence="1">Peroxisome</location>
    </subcellularLocation>
</comment>
<dbReference type="FunFam" id="1.10.1040.50:FF:000006">
    <property type="entry name" value="Peroxisomal bifunctional enzyme"/>
    <property type="match status" value="1"/>
</dbReference>
<keyword evidence="8" id="KW-0576">Peroxisome</keyword>
<dbReference type="AlphaFoldDB" id="A0A398BZ03"/>
<evidence type="ECO:0000256" key="7">
    <source>
        <dbReference type="ARBA" id="ARBA00023098"/>
    </source>
</evidence>
<dbReference type="InterPro" id="IPR006176">
    <property type="entry name" value="3-OHacyl-CoA_DH_NAD-bd"/>
</dbReference>
<accession>A0A398BZ03</accession>
<keyword evidence="11" id="KW-0511">Multifunctional enzyme</keyword>
<evidence type="ECO:0000256" key="8">
    <source>
        <dbReference type="ARBA" id="ARBA00023140"/>
    </source>
</evidence>